<gene>
    <name evidence="8" type="ORF">CEPIT_LOCUS3237</name>
</gene>
<dbReference type="EC" id="2.3.2.27" evidence="2"/>
<dbReference type="SMART" id="SM00184">
    <property type="entry name" value="RING"/>
    <property type="match status" value="1"/>
</dbReference>
<evidence type="ECO:0000256" key="3">
    <source>
        <dbReference type="ARBA" id="ARBA00022723"/>
    </source>
</evidence>
<dbReference type="InterPro" id="IPR013083">
    <property type="entry name" value="Znf_RING/FYVE/PHD"/>
</dbReference>
<accession>A0AAV0C8T2</accession>
<dbReference type="GO" id="GO:0008270">
    <property type="term" value="F:zinc ion binding"/>
    <property type="evidence" value="ECO:0007669"/>
    <property type="project" value="UniProtKB-KW"/>
</dbReference>
<feature type="domain" description="RING-type" evidence="7">
    <location>
        <begin position="205"/>
        <end position="280"/>
    </location>
</feature>
<dbReference type="AlphaFoldDB" id="A0AAV0C8T2"/>
<dbReference type="Gene3D" id="3.30.40.10">
    <property type="entry name" value="Zinc/RING finger domain, C3HC4 (zinc finger)"/>
    <property type="match status" value="1"/>
</dbReference>
<comment type="catalytic activity">
    <reaction evidence="1">
        <text>S-ubiquitinyl-[E2 ubiquitin-conjugating enzyme]-L-cysteine + [acceptor protein]-L-lysine = [E2 ubiquitin-conjugating enzyme]-L-cysteine + N(6)-ubiquitinyl-[acceptor protein]-L-lysine.</text>
        <dbReference type="EC" id="2.3.2.27"/>
    </reaction>
</comment>
<keyword evidence="5" id="KW-0862">Zinc</keyword>
<dbReference type="Pfam" id="PF13639">
    <property type="entry name" value="zf-RING_2"/>
    <property type="match status" value="1"/>
</dbReference>
<evidence type="ECO:0000259" key="7">
    <source>
        <dbReference type="PROSITE" id="PS50089"/>
    </source>
</evidence>
<proteinExistence type="predicted"/>
<sequence length="298" mass="34638">MGENFCDMGWCVDIDTEDDPDLQRSVVRIYLEEGDASYAKTWWLECGRNKEVLYRIEEFVDVSRECAETIDLEKILQEEDQEELMTLFTDKLLSPFQHLVFREWLKYYAGVLVRRCRDRLIPLVNRNSTSKLYSISLGVSFQLSATLGVKAWNRFLDCLDQLKPDMSEWRDYDRSSPMPLPRIVPDGYRLFQLGGGAKLDKEKTCAICLGKYEPHCLVIRLQCLNELLPDPDKANTAAANPAMLLPCQHIFHANCISNWLRVSNHKPYLLCSHNTCPLCRFEIRSHYFVFSLVHLFPL</sequence>
<evidence type="ECO:0000256" key="4">
    <source>
        <dbReference type="ARBA" id="ARBA00022771"/>
    </source>
</evidence>
<evidence type="ECO:0000256" key="5">
    <source>
        <dbReference type="ARBA" id="ARBA00022833"/>
    </source>
</evidence>
<dbReference type="SUPFAM" id="SSF57850">
    <property type="entry name" value="RING/U-box"/>
    <property type="match status" value="1"/>
</dbReference>
<dbReference type="Proteomes" id="UP001152523">
    <property type="component" value="Unassembled WGS sequence"/>
</dbReference>
<dbReference type="GO" id="GO:0016567">
    <property type="term" value="P:protein ubiquitination"/>
    <property type="evidence" value="ECO:0007669"/>
    <property type="project" value="TreeGrafter"/>
</dbReference>
<organism evidence="8 9">
    <name type="scientific">Cuscuta epithymum</name>
    <dbReference type="NCBI Taxonomy" id="186058"/>
    <lineage>
        <taxon>Eukaryota</taxon>
        <taxon>Viridiplantae</taxon>
        <taxon>Streptophyta</taxon>
        <taxon>Embryophyta</taxon>
        <taxon>Tracheophyta</taxon>
        <taxon>Spermatophyta</taxon>
        <taxon>Magnoliopsida</taxon>
        <taxon>eudicotyledons</taxon>
        <taxon>Gunneridae</taxon>
        <taxon>Pentapetalae</taxon>
        <taxon>asterids</taxon>
        <taxon>lamiids</taxon>
        <taxon>Solanales</taxon>
        <taxon>Convolvulaceae</taxon>
        <taxon>Cuscuteae</taxon>
        <taxon>Cuscuta</taxon>
        <taxon>Cuscuta subgen. Cuscuta</taxon>
    </lineage>
</organism>
<name>A0AAV0C8T2_9ASTE</name>
<reference evidence="8" key="1">
    <citation type="submission" date="2022-07" db="EMBL/GenBank/DDBJ databases">
        <authorList>
            <person name="Macas J."/>
            <person name="Novak P."/>
            <person name="Neumann P."/>
        </authorList>
    </citation>
    <scope>NUCLEOTIDE SEQUENCE</scope>
</reference>
<comment type="caution">
    <text evidence="8">The sequence shown here is derived from an EMBL/GenBank/DDBJ whole genome shotgun (WGS) entry which is preliminary data.</text>
</comment>
<keyword evidence="3" id="KW-0479">Metal-binding</keyword>
<dbReference type="PANTHER" id="PTHR15710:SF184">
    <property type="entry name" value="RING_U-BOX SUPERFAMILY PROTEIN"/>
    <property type="match status" value="1"/>
</dbReference>
<dbReference type="GO" id="GO:0061630">
    <property type="term" value="F:ubiquitin protein ligase activity"/>
    <property type="evidence" value="ECO:0007669"/>
    <property type="project" value="UniProtKB-EC"/>
</dbReference>
<dbReference type="GO" id="GO:0005737">
    <property type="term" value="C:cytoplasm"/>
    <property type="evidence" value="ECO:0007669"/>
    <property type="project" value="TreeGrafter"/>
</dbReference>
<evidence type="ECO:0000313" key="9">
    <source>
        <dbReference type="Proteomes" id="UP001152523"/>
    </source>
</evidence>
<keyword evidence="9" id="KW-1185">Reference proteome</keyword>
<dbReference type="EMBL" id="CAMAPF010000017">
    <property type="protein sequence ID" value="CAH9069942.1"/>
    <property type="molecule type" value="Genomic_DNA"/>
</dbReference>
<dbReference type="InterPro" id="IPR001841">
    <property type="entry name" value="Znf_RING"/>
</dbReference>
<dbReference type="PANTHER" id="PTHR15710">
    <property type="entry name" value="E3 UBIQUITIN-PROTEIN LIGASE PRAJA"/>
    <property type="match status" value="1"/>
</dbReference>
<protein>
    <recommendedName>
        <fullName evidence="2">RING-type E3 ubiquitin transferase</fullName>
        <ecNumber evidence="2">2.3.2.27</ecNumber>
    </recommendedName>
</protein>
<keyword evidence="4 6" id="KW-0863">Zinc-finger</keyword>
<evidence type="ECO:0000313" key="8">
    <source>
        <dbReference type="EMBL" id="CAH9069942.1"/>
    </source>
</evidence>
<evidence type="ECO:0000256" key="6">
    <source>
        <dbReference type="PROSITE-ProRule" id="PRU00175"/>
    </source>
</evidence>
<evidence type="ECO:0000256" key="2">
    <source>
        <dbReference type="ARBA" id="ARBA00012483"/>
    </source>
</evidence>
<dbReference type="PROSITE" id="PS50089">
    <property type="entry name" value="ZF_RING_2"/>
    <property type="match status" value="1"/>
</dbReference>
<evidence type="ECO:0000256" key="1">
    <source>
        <dbReference type="ARBA" id="ARBA00000900"/>
    </source>
</evidence>